<dbReference type="GO" id="GO:0015833">
    <property type="term" value="P:peptide transport"/>
    <property type="evidence" value="ECO:0007669"/>
    <property type="project" value="TreeGrafter"/>
</dbReference>
<dbReference type="InterPro" id="IPR000914">
    <property type="entry name" value="SBP_5_dom"/>
</dbReference>
<feature type="domain" description="Solute-binding protein family 5" evidence="6">
    <location>
        <begin position="75"/>
        <end position="432"/>
    </location>
</feature>
<name>F0SVS1_SYNGF</name>
<accession>F0SVS1</accession>
<dbReference type="Gene3D" id="3.40.190.10">
    <property type="entry name" value="Periplasmic binding protein-like II"/>
    <property type="match status" value="1"/>
</dbReference>
<dbReference type="STRING" id="645991.Sgly_1320"/>
<sequence length="532" mass="57144">MKKRMITWLLLFAFVFVGGCAGQGPAASGGGNKDGIVVSVGTTIFDESLDPIKGGMSYGYAFTNSALLRVNSDSEYEGDMATQWTVSDDALVYTFKLRDGVKFSDGSEFNADDVVFTFDTVKANQANNANVDLTKLASAKKTDDSTVVFTLSEPYSPFLDTVATLGIVPSDGYDSAAFDQKPVGTGPWKVVQYDANQQIIVEPNEHYYEGPPSIKKVTLVYMDAEAALAAAKSGQLDIVMVGANYASETVSGMHIQPFETMDIRMVSLPVGSKRVVKNAEGADVTVGNAVTSDINVRKALAIGIDRKAIIQDAFNGVGKPANGFTGNLVWANQETYTDNRKDEAAKVLESAGWVDTDGNGVREKNGVPCQFTVYAPGSDNDRFLLASAVAEDAAKFGVKIDVKTATWDEVGTLQYTNGIVWGWGQYNPTVIYSLFHSSSFLNGYNNVVGYHNSTADASMAKALSANSQAGAIAAWKQAQATANADYPYLYLVNIEHCYFVSDSLDVSLGTQIAHPHGHGSPIICNMKDWTLK</sequence>
<dbReference type="InterPro" id="IPR039424">
    <property type="entry name" value="SBP_5"/>
</dbReference>
<dbReference type="AlphaFoldDB" id="F0SVS1"/>
<evidence type="ECO:0000313" key="8">
    <source>
        <dbReference type="Proteomes" id="UP000007488"/>
    </source>
</evidence>
<dbReference type="PROSITE" id="PS51257">
    <property type="entry name" value="PROKAR_LIPOPROTEIN"/>
    <property type="match status" value="1"/>
</dbReference>
<dbReference type="CDD" id="cd08518">
    <property type="entry name" value="PBP2_NikA_DppA_OppA_like_19"/>
    <property type="match status" value="1"/>
</dbReference>
<keyword evidence="8" id="KW-1185">Reference proteome</keyword>
<dbReference type="EMBL" id="CP002547">
    <property type="protein sequence ID" value="ADY55627.1"/>
    <property type="molecule type" value="Genomic_DNA"/>
</dbReference>
<comment type="subcellular location">
    <subcellularLocation>
        <location evidence="1">Cell membrane</location>
        <topology evidence="1">Lipid-anchor</topology>
    </subcellularLocation>
</comment>
<dbReference type="PIRSF" id="PIRSF002741">
    <property type="entry name" value="MppA"/>
    <property type="match status" value="1"/>
</dbReference>
<evidence type="ECO:0000313" key="7">
    <source>
        <dbReference type="EMBL" id="ADY55627.1"/>
    </source>
</evidence>
<dbReference type="GO" id="GO:1904680">
    <property type="term" value="F:peptide transmembrane transporter activity"/>
    <property type="evidence" value="ECO:0007669"/>
    <property type="project" value="TreeGrafter"/>
</dbReference>
<reference evidence="7 8" key="1">
    <citation type="journal article" date="2011" name="Stand. Genomic Sci.">
        <title>Complete genome sequence of Syntrophobotulus glycolicus type strain (FlGlyR).</title>
        <authorList>
            <person name="Han C."/>
            <person name="Mwirichia R."/>
            <person name="Chertkov O."/>
            <person name="Held B."/>
            <person name="Lapidus A."/>
            <person name="Nolan M."/>
            <person name="Lucas S."/>
            <person name="Hammon N."/>
            <person name="Deshpande S."/>
            <person name="Cheng J.F."/>
            <person name="Tapia R."/>
            <person name="Goodwin L."/>
            <person name="Pitluck S."/>
            <person name="Huntemann M."/>
            <person name="Liolios K."/>
            <person name="Ivanova N."/>
            <person name="Pagani I."/>
            <person name="Mavromatis K."/>
            <person name="Ovchinikova G."/>
            <person name="Pati A."/>
            <person name="Chen A."/>
            <person name="Palaniappan K."/>
            <person name="Land M."/>
            <person name="Hauser L."/>
            <person name="Brambilla E.M."/>
            <person name="Rohde M."/>
            <person name="Spring S."/>
            <person name="Sikorski J."/>
            <person name="Goker M."/>
            <person name="Woyke T."/>
            <person name="Bristow J."/>
            <person name="Eisen J.A."/>
            <person name="Markowitz V."/>
            <person name="Hugenholtz P."/>
            <person name="Kyrpides N.C."/>
            <person name="Klenk H.P."/>
            <person name="Detter J.C."/>
        </authorList>
    </citation>
    <scope>NUCLEOTIDE SEQUENCE [LARGE SCALE GENOMIC DNA]</scope>
    <source>
        <strain evidence="8">DSM 8271 / FlGlyR</strain>
    </source>
</reference>
<proteinExistence type="inferred from homology"/>
<feature type="chain" id="PRO_5003260975" evidence="5">
    <location>
        <begin position="27"/>
        <end position="532"/>
    </location>
</feature>
<evidence type="ECO:0000256" key="1">
    <source>
        <dbReference type="ARBA" id="ARBA00004193"/>
    </source>
</evidence>
<dbReference type="Pfam" id="PF00496">
    <property type="entry name" value="SBP_bac_5"/>
    <property type="match status" value="1"/>
</dbReference>
<evidence type="ECO:0000256" key="5">
    <source>
        <dbReference type="SAM" id="SignalP"/>
    </source>
</evidence>
<evidence type="ECO:0000259" key="6">
    <source>
        <dbReference type="Pfam" id="PF00496"/>
    </source>
</evidence>
<dbReference type="Proteomes" id="UP000007488">
    <property type="component" value="Chromosome"/>
</dbReference>
<dbReference type="eggNOG" id="COG0747">
    <property type="taxonomic scope" value="Bacteria"/>
</dbReference>
<dbReference type="SUPFAM" id="SSF53850">
    <property type="entry name" value="Periplasmic binding protein-like II"/>
    <property type="match status" value="1"/>
</dbReference>
<comment type="similarity">
    <text evidence="2">Belongs to the bacterial solute-binding protein 5 family.</text>
</comment>
<dbReference type="PANTHER" id="PTHR30290:SF9">
    <property type="entry name" value="OLIGOPEPTIDE-BINDING PROTEIN APPA"/>
    <property type="match status" value="1"/>
</dbReference>
<protein>
    <submittedName>
        <fullName evidence="7">Extracellular solute-binding protein family 5</fullName>
    </submittedName>
</protein>
<dbReference type="InterPro" id="IPR023765">
    <property type="entry name" value="SBP_5_CS"/>
</dbReference>
<organism evidence="7 8">
    <name type="scientific">Syntrophobotulus glycolicus (strain DSM 8271 / FlGlyR)</name>
    <dbReference type="NCBI Taxonomy" id="645991"/>
    <lineage>
        <taxon>Bacteria</taxon>
        <taxon>Bacillati</taxon>
        <taxon>Bacillota</taxon>
        <taxon>Clostridia</taxon>
        <taxon>Eubacteriales</taxon>
        <taxon>Desulfitobacteriaceae</taxon>
        <taxon>Syntrophobotulus</taxon>
    </lineage>
</organism>
<dbReference type="InterPro" id="IPR030678">
    <property type="entry name" value="Peptide/Ni-bd"/>
</dbReference>
<feature type="signal peptide" evidence="5">
    <location>
        <begin position="1"/>
        <end position="26"/>
    </location>
</feature>
<evidence type="ECO:0000256" key="4">
    <source>
        <dbReference type="ARBA" id="ARBA00022729"/>
    </source>
</evidence>
<dbReference type="PROSITE" id="PS01040">
    <property type="entry name" value="SBP_BACTERIAL_5"/>
    <property type="match status" value="1"/>
</dbReference>
<keyword evidence="4 5" id="KW-0732">Signal</keyword>
<dbReference type="PANTHER" id="PTHR30290">
    <property type="entry name" value="PERIPLASMIC BINDING COMPONENT OF ABC TRANSPORTER"/>
    <property type="match status" value="1"/>
</dbReference>
<dbReference type="KEGG" id="sgy:Sgly_1320"/>
<dbReference type="GO" id="GO:0043190">
    <property type="term" value="C:ATP-binding cassette (ABC) transporter complex"/>
    <property type="evidence" value="ECO:0007669"/>
    <property type="project" value="InterPro"/>
</dbReference>
<gene>
    <name evidence="7" type="ordered locus">Sgly_1320</name>
</gene>
<reference evidence="8" key="2">
    <citation type="submission" date="2011-02" db="EMBL/GenBank/DDBJ databases">
        <title>The complete genome of Syntrophobotulus glycolicus DSM 8271.</title>
        <authorList>
            <person name="Lucas S."/>
            <person name="Copeland A."/>
            <person name="Lapidus A."/>
            <person name="Bruce D."/>
            <person name="Goodwin L."/>
            <person name="Pitluck S."/>
            <person name="Kyrpides N."/>
            <person name="Mavromatis K."/>
            <person name="Pagani I."/>
            <person name="Ivanova N."/>
            <person name="Mikhailova N."/>
            <person name="Chertkov O."/>
            <person name="Held B."/>
            <person name="Detter J.C."/>
            <person name="Tapia R."/>
            <person name="Han C."/>
            <person name="Land M."/>
            <person name="Hauser L."/>
            <person name="Markowitz V."/>
            <person name="Cheng J.-F."/>
            <person name="Hugenholtz P."/>
            <person name="Woyke T."/>
            <person name="Wu D."/>
            <person name="Spring S."/>
            <person name="Schroeder M."/>
            <person name="Brambilla E."/>
            <person name="Klenk H.-P."/>
            <person name="Eisen J.A."/>
        </authorList>
    </citation>
    <scope>NUCLEOTIDE SEQUENCE [LARGE SCALE GENOMIC DNA]</scope>
    <source>
        <strain evidence="8">DSM 8271 / FlGlyR</strain>
    </source>
</reference>
<dbReference type="OrthoDB" id="137511at2"/>
<evidence type="ECO:0000256" key="3">
    <source>
        <dbReference type="ARBA" id="ARBA00022448"/>
    </source>
</evidence>
<dbReference type="Gene3D" id="3.10.105.10">
    <property type="entry name" value="Dipeptide-binding Protein, Domain 3"/>
    <property type="match status" value="1"/>
</dbReference>
<keyword evidence="3" id="KW-0813">Transport</keyword>
<evidence type="ECO:0000256" key="2">
    <source>
        <dbReference type="ARBA" id="ARBA00005695"/>
    </source>
</evidence>
<dbReference type="HOGENOM" id="CLU_017028_8_5_9"/>
<dbReference type="GO" id="GO:0042597">
    <property type="term" value="C:periplasmic space"/>
    <property type="evidence" value="ECO:0007669"/>
    <property type="project" value="UniProtKB-ARBA"/>
</dbReference>